<keyword evidence="2" id="KW-1185">Reference proteome</keyword>
<proteinExistence type="predicted"/>
<dbReference type="Proteomes" id="UP000789375">
    <property type="component" value="Unassembled WGS sequence"/>
</dbReference>
<name>A0A9N8ZC94_FUNMO</name>
<protein>
    <submittedName>
        <fullName evidence="1">7748_t:CDS:1</fullName>
    </submittedName>
</protein>
<comment type="caution">
    <text evidence="1">The sequence shown here is derived from an EMBL/GenBank/DDBJ whole genome shotgun (WGS) entry which is preliminary data.</text>
</comment>
<sequence length="65" mass="7773">MSHRFEIGVHVLYNQWMVEEIHETTPSNRIKRPSYSKLAEWVKIAWETLDPNLIKNSFKCCKLLL</sequence>
<evidence type="ECO:0000313" key="1">
    <source>
        <dbReference type="EMBL" id="CAG8490137.1"/>
    </source>
</evidence>
<dbReference type="AlphaFoldDB" id="A0A9N8ZC94"/>
<accession>A0A9N8ZC94</accession>
<gene>
    <name evidence="1" type="ORF">FMOSSE_LOCUS3487</name>
</gene>
<reference evidence="1" key="1">
    <citation type="submission" date="2021-06" db="EMBL/GenBank/DDBJ databases">
        <authorList>
            <person name="Kallberg Y."/>
            <person name="Tangrot J."/>
            <person name="Rosling A."/>
        </authorList>
    </citation>
    <scope>NUCLEOTIDE SEQUENCE</scope>
    <source>
        <strain evidence="1">87-6 pot B 2015</strain>
    </source>
</reference>
<organism evidence="1 2">
    <name type="scientific">Funneliformis mosseae</name>
    <name type="common">Endomycorrhizal fungus</name>
    <name type="synonym">Glomus mosseae</name>
    <dbReference type="NCBI Taxonomy" id="27381"/>
    <lineage>
        <taxon>Eukaryota</taxon>
        <taxon>Fungi</taxon>
        <taxon>Fungi incertae sedis</taxon>
        <taxon>Mucoromycota</taxon>
        <taxon>Glomeromycotina</taxon>
        <taxon>Glomeromycetes</taxon>
        <taxon>Glomerales</taxon>
        <taxon>Glomeraceae</taxon>
        <taxon>Funneliformis</taxon>
    </lineage>
</organism>
<evidence type="ECO:0000313" key="2">
    <source>
        <dbReference type="Proteomes" id="UP000789375"/>
    </source>
</evidence>
<dbReference type="EMBL" id="CAJVPP010000525">
    <property type="protein sequence ID" value="CAG8490137.1"/>
    <property type="molecule type" value="Genomic_DNA"/>
</dbReference>